<dbReference type="KEGG" id="scou:SCORR_v1c10080"/>
<keyword evidence="2" id="KW-1185">Reference proteome</keyword>
<dbReference type="OrthoDB" id="389585at2"/>
<dbReference type="Proteomes" id="UP000203229">
    <property type="component" value="Chromosome"/>
</dbReference>
<reference evidence="1 2" key="1">
    <citation type="submission" date="2017-07" db="EMBL/GenBank/DDBJ databases">
        <title>Complete genome sequence of Spiroplasma corruscae EC-1 (DSM 19793).</title>
        <authorList>
            <person name="Tsai Y.-M."/>
            <person name="Lo W.-S."/>
            <person name="Kuo C.-H."/>
        </authorList>
    </citation>
    <scope>NUCLEOTIDE SEQUENCE [LARGE SCALE GENOMIC DNA]</scope>
    <source>
        <strain evidence="1 2">EC-1</strain>
    </source>
</reference>
<protein>
    <recommendedName>
        <fullName evidence="3">R3H domain-containing protein</fullName>
    </recommendedName>
</protein>
<evidence type="ECO:0000313" key="1">
    <source>
        <dbReference type="EMBL" id="ASP28780.1"/>
    </source>
</evidence>
<dbReference type="RefSeq" id="WP_094049852.1">
    <property type="nucleotide sequence ID" value="NZ_CP022535.1"/>
</dbReference>
<sequence length="187" mass="22897">MIKKHQKITLKNSYFFYSKNEFVSLIYQINKEPYKTIENKKKKIILDKINNFFKTFTNFKITTFFYSKSQNKNILFYKSDYLLDNEEKKYVVNIVKFYFKKIENIKINFEVSNIYLTYIYDREFLSSDLRNLVHSLLLYKTQLILPPHSKRIRKRINEFVMKYKNIKIKSVGPFGERRIKLVYKPDK</sequence>
<gene>
    <name evidence="1" type="ORF">SCORR_v1c10080</name>
</gene>
<dbReference type="EMBL" id="CP022535">
    <property type="protein sequence ID" value="ASP28780.1"/>
    <property type="molecule type" value="Genomic_DNA"/>
</dbReference>
<organism evidence="1 2">
    <name type="scientific">Spiroplasma corruscae</name>
    <dbReference type="NCBI Taxonomy" id="216934"/>
    <lineage>
        <taxon>Bacteria</taxon>
        <taxon>Bacillati</taxon>
        <taxon>Mycoplasmatota</taxon>
        <taxon>Mollicutes</taxon>
        <taxon>Entomoplasmatales</taxon>
        <taxon>Spiroplasmataceae</taxon>
        <taxon>Spiroplasma</taxon>
    </lineage>
</organism>
<proteinExistence type="predicted"/>
<evidence type="ECO:0000313" key="2">
    <source>
        <dbReference type="Proteomes" id="UP000203229"/>
    </source>
</evidence>
<evidence type="ECO:0008006" key="3">
    <source>
        <dbReference type="Google" id="ProtNLM"/>
    </source>
</evidence>
<accession>A0A222EQH7</accession>
<name>A0A222EQH7_9MOLU</name>
<dbReference type="AlphaFoldDB" id="A0A222EQH7"/>